<organism evidence="1 2">
    <name type="scientific">Meloidogyne enterolobii</name>
    <name type="common">Root-knot nematode worm</name>
    <name type="synonym">Meloidogyne mayaguensis</name>
    <dbReference type="NCBI Taxonomy" id="390850"/>
    <lineage>
        <taxon>Eukaryota</taxon>
        <taxon>Metazoa</taxon>
        <taxon>Ecdysozoa</taxon>
        <taxon>Nematoda</taxon>
        <taxon>Chromadorea</taxon>
        <taxon>Rhabditida</taxon>
        <taxon>Tylenchina</taxon>
        <taxon>Tylenchomorpha</taxon>
        <taxon>Tylenchoidea</taxon>
        <taxon>Meloidogynidae</taxon>
        <taxon>Meloidogyninae</taxon>
        <taxon>Meloidogyne</taxon>
    </lineage>
</organism>
<keyword evidence="2" id="KW-1185">Reference proteome</keyword>
<comment type="caution">
    <text evidence="1">The sequence shown here is derived from an EMBL/GenBank/DDBJ whole genome shotgun (WGS) entry which is preliminary data.</text>
</comment>
<reference evidence="1" key="1">
    <citation type="submission" date="2023-11" db="EMBL/GenBank/DDBJ databases">
        <authorList>
            <person name="Poullet M."/>
        </authorList>
    </citation>
    <scope>NUCLEOTIDE SEQUENCE</scope>
    <source>
        <strain evidence="1">E1834</strain>
    </source>
</reference>
<evidence type="ECO:0000313" key="2">
    <source>
        <dbReference type="Proteomes" id="UP001497535"/>
    </source>
</evidence>
<dbReference type="Proteomes" id="UP001497535">
    <property type="component" value="Unassembled WGS sequence"/>
</dbReference>
<sequence length="126" mass="14946">MEPFYRVQLDDEEYLLLRSIMYSHFVTNGVSKEGQKVLLCEAEKYSKILMKMLQNRYGPLPGARRYAELLHLIEFCFKAGKNISDFFKYLVYVLDRGRFEKVMPEPLIDLCLQCKNVKLPDLTEYF</sequence>
<evidence type="ECO:0000313" key="1">
    <source>
        <dbReference type="EMBL" id="CAK5044463.1"/>
    </source>
</evidence>
<dbReference type="EMBL" id="CAVMJV010000011">
    <property type="protein sequence ID" value="CAK5044463.1"/>
    <property type="molecule type" value="Genomic_DNA"/>
</dbReference>
<name>A0ACB0YF98_MELEN</name>
<gene>
    <name evidence="1" type="ORF">MENTE1834_LOCUS11474</name>
</gene>
<accession>A0ACB0YF98</accession>
<proteinExistence type="predicted"/>
<protein>
    <submittedName>
        <fullName evidence="1">Uncharacterized protein</fullName>
    </submittedName>
</protein>